<evidence type="ECO:0008006" key="2">
    <source>
        <dbReference type="Google" id="ProtNLM"/>
    </source>
</evidence>
<protein>
    <recommendedName>
        <fullName evidence="2">KIF-binding protein</fullName>
    </recommendedName>
</protein>
<sequence>MVHNSRTTLSPIQQPVQKTTMSSRRIIALTKEGISNLQGGRIINAVLSLRHAAECLKASHRNQSDFQEVVELNDSPLFNVPLLLDTTPISVASPHNAFDVYTSAFLQPTVGDIASFHSEVSIIIFYNLGLAHHLAATSGATDSAKHLQQALRCYKIALTVFQSKGRLHFDDWYSLLLGLLNNMGHIYCHSWQVKEAKTCCEHIDALLSSPDAETLSEEDGTFFFGAAFHSRSFTGVVAPAA</sequence>
<accession>A0A7S3LA83</accession>
<gene>
    <name evidence="1" type="ORF">ACOF00016_LOCUS9929</name>
</gene>
<organism evidence="1">
    <name type="scientific">Amphora coffeiformis</name>
    <dbReference type="NCBI Taxonomy" id="265554"/>
    <lineage>
        <taxon>Eukaryota</taxon>
        <taxon>Sar</taxon>
        <taxon>Stramenopiles</taxon>
        <taxon>Ochrophyta</taxon>
        <taxon>Bacillariophyta</taxon>
        <taxon>Bacillariophyceae</taxon>
        <taxon>Bacillariophycidae</taxon>
        <taxon>Thalassiophysales</taxon>
        <taxon>Catenulaceae</taxon>
        <taxon>Amphora</taxon>
    </lineage>
</organism>
<dbReference type="AlphaFoldDB" id="A0A7S3LA83"/>
<dbReference type="EMBL" id="HBIM01012074">
    <property type="protein sequence ID" value="CAE0412668.1"/>
    <property type="molecule type" value="Transcribed_RNA"/>
</dbReference>
<name>A0A7S3LA83_9STRA</name>
<proteinExistence type="predicted"/>
<evidence type="ECO:0000313" key="1">
    <source>
        <dbReference type="EMBL" id="CAE0412668.1"/>
    </source>
</evidence>
<reference evidence="1" key="1">
    <citation type="submission" date="2021-01" db="EMBL/GenBank/DDBJ databases">
        <authorList>
            <person name="Corre E."/>
            <person name="Pelletier E."/>
            <person name="Niang G."/>
            <person name="Scheremetjew M."/>
            <person name="Finn R."/>
            <person name="Kale V."/>
            <person name="Holt S."/>
            <person name="Cochrane G."/>
            <person name="Meng A."/>
            <person name="Brown T."/>
            <person name="Cohen L."/>
        </authorList>
    </citation>
    <scope>NUCLEOTIDE SEQUENCE</scope>
    <source>
        <strain evidence="1">CCMP127</strain>
    </source>
</reference>